<comment type="caution">
    <text evidence="3">The sequence shown here is derived from an EMBL/GenBank/DDBJ whole genome shotgun (WGS) entry which is preliminary data.</text>
</comment>
<organism evidence="3 4">
    <name type="scientific">Tilletia horrida</name>
    <dbReference type="NCBI Taxonomy" id="155126"/>
    <lineage>
        <taxon>Eukaryota</taxon>
        <taxon>Fungi</taxon>
        <taxon>Dikarya</taxon>
        <taxon>Basidiomycota</taxon>
        <taxon>Ustilaginomycotina</taxon>
        <taxon>Exobasidiomycetes</taxon>
        <taxon>Tilletiales</taxon>
        <taxon>Tilletiaceae</taxon>
        <taxon>Tilletia</taxon>
    </lineage>
</organism>
<evidence type="ECO:0000256" key="2">
    <source>
        <dbReference type="SAM" id="SignalP"/>
    </source>
</evidence>
<feature type="compositionally biased region" description="Acidic residues" evidence="1">
    <location>
        <begin position="724"/>
        <end position="737"/>
    </location>
</feature>
<feature type="compositionally biased region" description="Polar residues" evidence="1">
    <location>
        <begin position="592"/>
        <end position="609"/>
    </location>
</feature>
<feature type="region of interest" description="Disordered" evidence="1">
    <location>
        <begin position="975"/>
        <end position="1026"/>
    </location>
</feature>
<feature type="compositionally biased region" description="Gly residues" evidence="1">
    <location>
        <begin position="219"/>
        <end position="229"/>
    </location>
</feature>
<feature type="region of interest" description="Disordered" evidence="1">
    <location>
        <begin position="164"/>
        <end position="229"/>
    </location>
</feature>
<feature type="compositionally biased region" description="Low complexity" evidence="1">
    <location>
        <begin position="168"/>
        <end position="177"/>
    </location>
</feature>
<feature type="compositionally biased region" description="Polar residues" evidence="1">
    <location>
        <begin position="741"/>
        <end position="757"/>
    </location>
</feature>
<feature type="compositionally biased region" description="Basic residues" evidence="1">
    <location>
        <begin position="179"/>
        <end position="194"/>
    </location>
</feature>
<feature type="compositionally biased region" description="Polar residues" evidence="1">
    <location>
        <begin position="702"/>
        <end position="719"/>
    </location>
</feature>
<feature type="region of interest" description="Disordered" evidence="1">
    <location>
        <begin position="465"/>
        <end position="526"/>
    </location>
</feature>
<sequence length="1026" mass="101943">MTKFLSPSFVAVAAFAGLAAGSPVPVSLPGSAQLSPANSPALDSGASRFVSPDGIMPDGSPDQMNQPSFNYEASFARRGLGLLGTGDVTQNVNSLGGGIGGDGLTSGATDGLTGAGAVTPGALPPLFTGALDTTGTDPNTAEATLNLCRLLGINCPKTGLTSTHLPHVKGGTHVGTTKGKGKGKGKKKGTKHTGGHTGNSGTKFSGGKNQINNKNHADGGNGTGGHGGTANGGAADCTSSGSLIGLNWNSCNTGNGGTANGGAGSGGRGGDTSSVLGRDIPQLSQAQPEGASGVPMPAAGTPAAPAPAAAEPAHHQVSAALVNSRGIHIEADDYKYEASEKRGTQLQAEDASIPVHAFAERDAEIVALKKQGESSPSLLARTLAKFRAGQDAPRLASRGVQAGAITSGKTIPAGAQGKVKHARDFKVSQADAQVDAITGRDFTVAEIKNSATSAHAPNAASAAAPAQAAAANQPQGVPAAAQPATAATSNAHKATNGVSGTTANKVSKGNNVPAASQGQLQHRALQVSDAEAEINTVDQRDLTLGQIKDSAASEQPATAAAPAGVNNQVPSQAQSASQAASMPAAAQPAAGTASNTHKGTKAISETATKGKSVPAGAQGQVQHARDFQLSGAHADVDAVNERDVTVAKITDAKAPKQATQGAPAQVPAQASPAGQSSIPAASNAPEGATTVPETAAKKGNAAKSTVASKAQPKTRSFSFTAIDASEDDTNNSEDAEDAEHSMTSTQPETRASITVLHNSDEDDSAVSSKRSFAVSGNQDGNSVSANFAGQGPEADDGSAADDEEADDTTDDSQDTGSAPTDDATTPIKRGNNKAGVSTGGARHGRVIVATAGNGGDAVSGDGGDASGFAFDNSRNGNVPAGGLYRPIRYLKSNKGSKTKGNGKGKAHHHFKVKKGSKGSKSSGHGSVSSKLSGAYSYTYNNPIVELDLDLLRQLIGADRLDQLASGQQLTNGELVSGTKKNFSSYRPHLPVPAGTGSGHIQNSGNGGDASSGAAIGGNGGSVNISQ</sequence>
<feature type="signal peptide" evidence="2">
    <location>
        <begin position="1"/>
        <end position="21"/>
    </location>
</feature>
<feature type="compositionally biased region" description="Low complexity" evidence="1">
    <location>
        <begin position="465"/>
        <end position="491"/>
    </location>
</feature>
<feature type="compositionally biased region" description="Polar residues" evidence="1">
    <location>
        <begin position="975"/>
        <end position="984"/>
    </location>
</feature>
<feature type="compositionally biased region" description="Gly residues" evidence="1">
    <location>
        <begin position="1004"/>
        <end position="1020"/>
    </location>
</feature>
<feature type="compositionally biased region" description="Low complexity" evidence="1">
    <location>
        <begin position="657"/>
        <end position="682"/>
    </location>
</feature>
<feature type="region of interest" description="Disordered" evidence="1">
    <location>
        <begin position="892"/>
        <end position="927"/>
    </location>
</feature>
<name>A0AAN6JTZ0_9BASI</name>
<feature type="region of interest" description="Disordered" evidence="1">
    <location>
        <begin position="652"/>
        <end position="840"/>
    </location>
</feature>
<dbReference type="AlphaFoldDB" id="A0AAN6JTZ0"/>
<reference evidence="3" key="1">
    <citation type="journal article" date="2023" name="PhytoFront">
        <title>Draft Genome Resources of Seven Strains of Tilletia horrida, Causal Agent of Kernel Smut of Rice.</title>
        <authorList>
            <person name="Khanal S."/>
            <person name="Antony Babu S."/>
            <person name="Zhou X.G."/>
        </authorList>
    </citation>
    <scope>NUCLEOTIDE SEQUENCE</scope>
    <source>
        <strain evidence="3">TX6</strain>
    </source>
</reference>
<feature type="compositionally biased region" description="Polar residues" evidence="1">
    <location>
        <begin position="765"/>
        <end position="787"/>
    </location>
</feature>
<feature type="compositionally biased region" description="Low complexity" evidence="1">
    <location>
        <begin position="295"/>
        <end position="311"/>
    </location>
</feature>
<proteinExistence type="predicted"/>
<feature type="compositionally biased region" description="Polar residues" evidence="1">
    <location>
        <begin position="199"/>
        <end position="214"/>
    </location>
</feature>
<feature type="compositionally biased region" description="Low complexity" evidence="1">
    <location>
        <begin position="550"/>
        <end position="563"/>
    </location>
</feature>
<feature type="compositionally biased region" description="Low complexity" evidence="1">
    <location>
        <begin position="570"/>
        <end position="590"/>
    </location>
</feature>
<evidence type="ECO:0000313" key="4">
    <source>
        <dbReference type="Proteomes" id="UP001176517"/>
    </source>
</evidence>
<evidence type="ECO:0000256" key="1">
    <source>
        <dbReference type="SAM" id="MobiDB-lite"/>
    </source>
</evidence>
<feature type="compositionally biased region" description="Acidic residues" evidence="1">
    <location>
        <begin position="793"/>
        <end position="813"/>
    </location>
</feature>
<feature type="compositionally biased region" description="Low complexity" evidence="1">
    <location>
        <begin position="918"/>
        <end position="927"/>
    </location>
</feature>
<feature type="compositionally biased region" description="Basic residues" evidence="1">
    <location>
        <begin position="894"/>
        <end position="917"/>
    </location>
</feature>
<evidence type="ECO:0000313" key="3">
    <source>
        <dbReference type="EMBL" id="KAK0556688.1"/>
    </source>
</evidence>
<feature type="chain" id="PRO_5042843426" evidence="2">
    <location>
        <begin position="22"/>
        <end position="1026"/>
    </location>
</feature>
<feature type="region of interest" description="Disordered" evidence="1">
    <location>
        <begin position="258"/>
        <end position="277"/>
    </location>
</feature>
<gene>
    <name evidence="3" type="ORF">OC846_001007</name>
</gene>
<accession>A0AAN6JTZ0</accession>
<keyword evidence="2" id="KW-0732">Signal</keyword>
<protein>
    <submittedName>
        <fullName evidence="3">Uncharacterized protein</fullName>
    </submittedName>
</protein>
<feature type="compositionally biased region" description="Polar residues" evidence="1">
    <location>
        <begin position="492"/>
        <end position="520"/>
    </location>
</feature>
<feature type="region of interest" description="Disordered" evidence="1">
    <location>
        <begin position="285"/>
        <end position="312"/>
    </location>
</feature>
<feature type="compositionally biased region" description="Gly residues" evidence="1">
    <location>
        <begin position="258"/>
        <end position="270"/>
    </location>
</feature>
<keyword evidence="4" id="KW-1185">Reference proteome</keyword>
<dbReference type="Proteomes" id="UP001176517">
    <property type="component" value="Unassembled WGS sequence"/>
</dbReference>
<feature type="region of interest" description="Disordered" evidence="1">
    <location>
        <begin position="550"/>
        <end position="621"/>
    </location>
</feature>
<dbReference type="EMBL" id="JAPDMZ010000012">
    <property type="protein sequence ID" value="KAK0556688.1"/>
    <property type="molecule type" value="Genomic_DNA"/>
</dbReference>